<dbReference type="GO" id="GO:0016485">
    <property type="term" value="P:protein processing"/>
    <property type="evidence" value="ECO:0007669"/>
    <property type="project" value="TreeGrafter"/>
</dbReference>
<gene>
    <name evidence="10" type="ORF">BV898_17176</name>
</gene>
<dbReference type="Pfam" id="PF05649">
    <property type="entry name" value="Peptidase_M13_N"/>
    <property type="match status" value="1"/>
</dbReference>
<dbReference type="PANTHER" id="PTHR11733:SF167">
    <property type="entry name" value="FI17812P1-RELATED"/>
    <property type="match status" value="1"/>
</dbReference>
<comment type="cofactor">
    <cofactor evidence="1">
        <name>Zn(2+)</name>
        <dbReference type="ChEBI" id="CHEBI:29105"/>
    </cofactor>
</comment>
<dbReference type="GO" id="GO:0046872">
    <property type="term" value="F:metal ion binding"/>
    <property type="evidence" value="ECO:0007669"/>
    <property type="project" value="UniProtKB-KW"/>
</dbReference>
<dbReference type="PROSITE" id="PS51885">
    <property type="entry name" value="NEPRILYSIN"/>
    <property type="match status" value="1"/>
</dbReference>
<keyword evidence="7" id="KW-0482">Metalloprotease</keyword>
<keyword evidence="5" id="KW-0378">Hydrolase</keyword>
<evidence type="ECO:0000256" key="6">
    <source>
        <dbReference type="ARBA" id="ARBA00022833"/>
    </source>
</evidence>
<sequence>MFSLVSSTSRILVYLYGIVTFTVGSEIEPLAHELSSPSSTVPELATRHEKSLRLQASCFPRGDTGQRICESDHCFQLAREMADTINASVDPCTDFYDYACGNWASRNPMPAYLGNWSRFNILGLKIRAQLRDVLERDDKNDLSTARQKAKTIYKICREHQDRMESAAIEPLLSFLNSTVGSFPILNNSTWNATNFDWFVVTKRVSEFVNGFFLPFYARPDFDNSSRNIISFYAPVPAFLGSRVLYFSKTSEFLRTAFKEYMVNFTTILLGNGSVMSPAVAEQLEEVFQFDTFLAGASRSEEDRRDLSASINKMTLEQFHTQCLKSSISLASLIEFMRNRFLNASLAEVITKDLIVNVEEPNYFTQVGEKIAELSRTPEGRGIIANYYGWRLSFQNAYWLSRKSREATRLYYNAIGGIADFKYRSCENFLAYEMKSVVGSLYARNYFNDTGRSKIAELLQDVRASLMFMLKNADWLDEPTRDKAISKLDQLQDYIGYPVHIVGDIPRLDKEYEKLTPSPEHFKNAVNLAKFNNEQNLGRLSRINNRLEDETFVVASPDAHYRFSSNIIVIVAGILQQPFYDARGPDYLNYAAIGQIIGHELSHAFDDRGSLLDGEGRFQNWWSPGSRSLYNHKAANLVAKYSNYSLPEGSINGLITLGENIADNTGLKAAYKGYQLHVQRKGTPEAILPDIACTADQLFFLAYAQIYCGKTRAKTLKLSLPTSVHSPKKFRVIGSLTNMPEFSDAFRCPVGSPMNPLKKWDI</sequence>
<dbReference type="Proteomes" id="UP000192578">
    <property type="component" value="Unassembled WGS sequence"/>
</dbReference>
<evidence type="ECO:0000256" key="3">
    <source>
        <dbReference type="ARBA" id="ARBA00022670"/>
    </source>
</evidence>
<dbReference type="InterPro" id="IPR024079">
    <property type="entry name" value="MetalloPept_cat_dom_sf"/>
</dbReference>
<name>A0A9X6RMJ9_HYPEX</name>
<comment type="similarity">
    <text evidence="2">Belongs to the peptidase M13 family.</text>
</comment>
<evidence type="ECO:0000313" key="11">
    <source>
        <dbReference type="Proteomes" id="UP000192578"/>
    </source>
</evidence>
<comment type="caution">
    <text evidence="10">The sequence shown here is derived from an EMBL/GenBank/DDBJ whole genome shotgun (WGS) entry which is preliminary data.</text>
</comment>
<dbReference type="OrthoDB" id="6475849at2759"/>
<dbReference type="PANTHER" id="PTHR11733">
    <property type="entry name" value="ZINC METALLOPROTEASE FAMILY M13 NEPRILYSIN-RELATED"/>
    <property type="match status" value="1"/>
</dbReference>
<evidence type="ECO:0000256" key="7">
    <source>
        <dbReference type="ARBA" id="ARBA00023049"/>
    </source>
</evidence>
<organism evidence="10 11">
    <name type="scientific">Hypsibius exemplaris</name>
    <name type="common">Freshwater tardigrade</name>
    <dbReference type="NCBI Taxonomy" id="2072580"/>
    <lineage>
        <taxon>Eukaryota</taxon>
        <taxon>Metazoa</taxon>
        <taxon>Ecdysozoa</taxon>
        <taxon>Tardigrada</taxon>
        <taxon>Eutardigrada</taxon>
        <taxon>Parachela</taxon>
        <taxon>Hypsibioidea</taxon>
        <taxon>Hypsibiidae</taxon>
        <taxon>Hypsibius</taxon>
    </lineage>
</organism>
<dbReference type="GO" id="GO:0005886">
    <property type="term" value="C:plasma membrane"/>
    <property type="evidence" value="ECO:0007669"/>
    <property type="project" value="TreeGrafter"/>
</dbReference>
<keyword evidence="3" id="KW-0645">Protease</keyword>
<dbReference type="SUPFAM" id="SSF55486">
    <property type="entry name" value="Metalloproteases ('zincins'), catalytic domain"/>
    <property type="match status" value="1"/>
</dbReference>
<evidence type="ECO:0000259" key="8">
    <source>
        <dbReference type="Pfam" id="PF01431"/>
    </source>
</evidence>
<dbReference type="CDD" id="cd08662">
    <property type="entry name" value="M13"/>
    <property type="match status" value="1"/>
</dbReference>
<evidence type="ECO:0000256" key="4">
    <source>
        <dbReference type="ARBA" id="ARBA00022723"/>
    </source>
</evidence>
<dbReference type="AlphaFoldDB" id="A0A9X6RMJ9"/>
<dbReference type="InterPro" id="IPR042089">
    <property type="entry name" value="Peptidase_M13_dom_2"/>
</dbReference>
<proteinExistence type="inferred from homology"/>
<dbReference type="Pfam" id="PF01431">
    <property type="entry name" value="Peptidase_M13"/>
    <property type="match status" value="1"/>
</dbReference>
<dbReference type="Gene3D" id="3.40.390.10">
    <property type="entry name" value="Collagenase (Catalytic Domain)"/>
    <property type="match status" value="1"/>
</dbReference>
<keyword evidence="6" id="KW-0862">Zinc</keyword>
<dbReference type="EMBL" id="MTYJ01000283">
    <property type="protein sequence ID" value="OWA52731.1"/>
    <property type="molecule type" value="Genomic_DNA"/>
</dbReference>
<protein>
    <submittedName>
        <fullName evidence="10">Membrane metallo-endopeptidase-like 1</fullName>
    </submittedName>
</protein>
<accession>A0A9X6RMJ9</accession>
<reference evidence="11" key="1">
    <citation type="submission" date="2017-01" db="EMBL/GenBank/DDBJ databases">
        <title>Comparative genomics of anhydrobiosis in the tardigrade Hypsibius dujardini.</title>
        <authorList>
            <person name="Yoshida Y."/>
            <person name="Koutsovoulos G."/>
            <person name="Laetsch D."/>
            <person name="Stevens L."/>
            <person name="Kumar S."/>
            <person name="Horikawa D."/>
            <person name="Ishino K."/>
            <person name="Komine S."/>
            <person name="Tomita M."/>
            <person name="Blaxter M."/>
            <person name="Arakawa K."/>
        </authorList>
    </citation>
    <scope>NUCLEOTIDE SEQUENCE [LARGE SCALE GENOMIC DNA]</scope>
    <source>
        <strain evidence="11">Z151</strain>
    </source>
</reference>
<dbReference type="InterPro" id="IPR018497">
    <property type="entry name" value="Peptidase_M13_C"/>
</dbReference>
<feature type="domain" description="Peptidase M13 N-terminal" evidence="9">
    <location>
        <begin position="91"/>
        <end position="497"/>
    </location>
</feature>
<dbReference type="Gene3D" id="1.10.1380.10">
    <property type="entry name" value="Neutral endopeptidase , domain2"/>
    <property type="match status" value="1"/>
</dbReference>
<feature type="non-terminal residue" evidence="10">
    <location>
        <position position="1"/>
    </location>
</feature>
<evidence type="ECO:0000256" key="1">
    <source>
        <dbReference type="ARBA" id="ARBA00001947"/>
    </source>
</evidence>
<dbReference type="PRINTS" id="PR00786">
    <property type="entry name" value="NEPRILYSIN"/>
</dbReference>
<evidence type="ECO:0000256" key="2">
    <source>
        <dbReference type="ARBA" id="ARBA00007357"/>
    </source>
</evidence>
<feature type="domain" description="Peptidase M13 C-terminal" evidence="8">
    <location>
        <begin position="558"/>
        <end position="758"/>
    </location>
</feature>
<keyword evidence="4" id="KW-0479">Metal-binding</keyword>
<evidence type="ECO:0000259" key="9">
    <source>
        <dbReference type="Pfam" id="PF05649"/>
    </source>
</evidence>
<dbReference type="InterPro" id="IPR008753">
    <property type="entry name" value="Peptidase_M13_N"/>
</dbReference>
<evidence type="ECO:0000313" key="10">
    <source>
        <dbReference type="EMBL" id="OWA52731.1"/>
    </source>
</evidence>
<keyword evidence="11" id="KW-1185">Reference proteome</keyword>
<dbReference type="InterPro" id="IPR000718">
    <property type="entry name" value="Peptidase_M13"/>
</dbReference>
<dbReference type="GO" id="GO:0004222">
    <property type="term" value="F:metalloendopeptidase activity"/>
    <property type="evidence" value="ECO:0007669"/>
    <property type="project" value="InterPro"/>
</dbReference>
<evidence type="ECO:0000256" key="5">
    <source>
        <dbReference type="ARBA" id="ARBA00022801"/>
    </source>
</evidence>